<sequence length="567" mass="63006">MKKKMWEGAGKNHEAAAEPRDRGRSARGQEGSSGFSERRQLGASLLEVHGAAVLGHDGGHVHRVVAPGRPLPPEVHHRHEQRHEQDEVVQRVPLPHALVRPGAECQEVAPVRHVLPPRLREEALRVERLRVREPLERRLVHGREHDGALGHRVPLRQLERLARDVRHQRRGGPVPDHLARHRLRVPHPLDRLRRHRLAGVRRPGGRHLGAHAGQHLRVGVQRRHRPAEGRGGRVLRREQEVEHEPADLLVVGVRGGRAPRRRRLVHLPQRVLHPEVHQALGLAAGAHPRLALPRALAQRAHQPRHALPGAPEREAGQVDGQRHEPDVEEVVVPLEPPPGLPGEVRPHEHRLRGLQVHVAAGHADGERPATAAAAPVEPPPEVRQDDALLERGVGGQRARGEVGRDPPPQVLVVLAEHVDEVVVAEQLLAEGVADEVERVGADVGEHAVGQLRVADEHHEPPHQEVGGEARAGPLGARRLRVPEPRRVADHVRYAAEERHHERRPGQGPLLPVVGHLLHQEVQSHRGNQERRRRAEVQGAGHGHGHGQRLRRHCAMLWPKAGHEQQPP</sequence>
<feature type="region of interest" description="Disordered" evidence="1">
    <location>
        <begin position="297"/>
        <end position="323"/>
    </location>
</feature>
<name>C0HFL4_MAIZE</name>
<dbReference type="AlphaFoldDB" id="C0HFL4"/>
<feature type="region of interest" description="Disordered" evidence="1">
    <location>
        <begin position="1"/>
        <end position="37"/>
    </location>
</feature>
<reference evidence="2" key="2">
    <citation type="submission" date="2012-06" db="EMBL/GenBank/DDBJ databases">
        <authorList>
            <person name="Yu Y."/>
            <person name="Currie J."/>
            <person name="Lomeli R."/>
            <person name="Angelova A."/>
            <person name="Collura K."/>
            <person name="Wissotski M."/>
            <person name="Campos D."/>
            <person name="Kudrna D."/>
            <person name="Golser W."/>
            <person name="Ashely E."/>
            <person name="Descour A."/>
            <person name="Fernandes J."/>
            <person name="Soderlund C."/>
            <person name="Walbot V."/>
        </authorList>
    </citation>
    <scope>NUCLEOTIDE SEQUENCE</scope>
    <source>
        <strain evidence="2">B73</strain>
    </source>
</reference>
<feature type="compositionally biased region" description="Basic and acidic residues" evidence="1">
    <location>
        <begin position="311"/>
        <end position="323"/>
    </location>
</feature>
<feature type="region of interest" description="Disordered" evidence="1">
    <location>
        <begin position="521"/>
        <end position="549"/>
    </location>
</feature>
<accession>C0HFL4</accession>
<feature type="compositionally biased region" description="Basic and acidic residues" evidence="1">
    <location>
        <begin position="457"/>
        <end position="467"/>
    </location>
</feature>
<feature type="region of interest" description="Disordered" evidence="1">
    <location>
        <begin position="457"/>
        <end position="477"/>
    </location>
</feature>
<proteinExistence type="evidence at transcript level"/>
<evidence type="ECO:0000256" key="1">
    <source>
        <dbReference type="SAM" id="MobiDB-lite"/>
    </source>
</evidence>
<feature type="region of interest" description="Disordered" evidence="1">
    <location>
        <begin position="202"/>
        <end position="231"/>
    </location>
</feature>
<evidence type="ECO:0000313" key="2">
    <source>
        <dbReference type="EMBL" id="ACN25817.1"/>
    </source>
</evidence>
<organism evidence="2">
    <name type="scientific">Zea mays</name>
    <name type="common">Maize</name>
    <dbReference type="NCBI Taxonomy" id="4577"/>
    <lineage>
        <taxon>Eukaryota</taxon>
        <taxon>Viridiplantae</taxon>
        <taxon>Streptophyta</taxon>
        <taxon>Embryophyta</taxon>
        <taxon>Tracheophyta</taxon>
        <taxon>Spermatophyta</taxon>
        <taxon>Magnoliopsida</taxon>
        <taxon>Liliopsida</taxon>
        <taxon>Poales</taxon>
        <taxon>Poaceae</taxon>
        <taxon>PACMAD clade</taxon>
        <taxon>Panicoideae</taxon>
        <taxon>Andropogonodae</taxon>
        <taxon>Andropogoneae</taxon>
        <taxon>Tripsacinae</taxon>
        <taxon>Zea</taxon>
    </lineage>
</organism>
<protein>
    <submittedName>
        <fullName evidence="2">Uncharacterized protein</fullName>
    </submittedName>
</protein>
<feature type="compositionally biased region" description="Basic and acidic residues" evidence="1">
    <location>
        <begin position="521"/>
        <end position="535"/>
    </location>
</feature>
<dbReference type="EMBL" id="BT061120">
    <property type="protein sequence ID" value="ACN25817.1"/>
    <property type="molecule type" value="mRNA"/>
</dbReference>
<feature type="compositionally biased region" description="Basic and acidic residues" evidence="1">
    <location>
        <begin position="1"/>
        <end position="24"/>
    </location>
</feature>
<reference evidence="2" key="1">
    <citation type="journal article" date="2009" name="PLoS Genet.">
        <title>Sequencing, mapping, and analysis of 27,455 maize full-length cDNAs.</title>
        <authorList>
            <person name="Soderlund C."/>
            <person name="Descour A."/>
            <person name="Kudrna D."/>
            <person name="Bomhoff M."/>
            <person name="Boyd L."/>
            <person name="Currie J."/>
            <person name="Angelova A."/>
            <person name="Collura K."/>
            <person name="Wissotski M."/>
            <person name="Ashley E."/>
            <person name="Morrow D."/>
            <person name="Fernandes J."/>
            <person name="Walbot V."/>
            <person name="Yu Y."/>
        </authorList>
    </citation>
    <scope>NUCLEOTIDE SEQUENCE</scope>
    <source>
        <strain evidence="2">B73</strain>
    </source>
</reference>